<dbReference type="RefSeq" id="XP_012653938.1">
    <property type="nucleotide sequence ID" value="XM_012798484.1"/>
</dbReference>
<keyword evidence="2" id="KW-1185">Reference proteome</keyword>
<accession>W7XAU9</accession>
<dbReference type="KEGG" id="tet:TTHERM_001212879"/>
<dbReference type="Proteomes" id="UP000009168">
    <property type="component" value="Unassembled WGS sequence"/>
</dbReference>
<dbReference type="EMBL" id="GG662641">
    <property type="protein sequence ID" value="EWS73548.1"/>
    <property type="molecule type" value="Genomic_DNA"/>
</dbReference>
<gene>
    <name evidence="1" type="ORF">TTHERM_001212879</name>
</gene>
<proteinExistence type="predicted"/>
<name>W7XAU9_TETTS</name>
<dbReference type="GeneID" id="24441926"/>
<evidence type="ECO:0000313" key="2">
    <source>
        <dbReference type="Proteomes" id="UP000009168"/>
    </source>
</evidence>
<protein>
    <submittedName>
        <fullName evidence="1">Uncharacterized protein</fullName>
    </submittedName>
</protein>
<reference evidence="2" key="1">
    <citation type="journal article" date="2006" name="PLoS Biol.">
        <title>Macronuclear genome sequence of the ciliate Tetrahymena thermophila, a model eukaryote.</title>
        <authorList>
            <person name="Eisen J.A."/>
            <person name="Coyne R.S."/>
            <person name="Wu M."/>
            <person name="Wu D."/>
            <person name="Thiagarajan M."/>
            <person name="Wortman J.R."/>
            <person name="Badger J.H."/>
            <person name="Ren Q."/>
            <person name="Amedeo P."/>
            <person name="Jones K.M."/>
            <person name="Tallon L.J."/>
            <person name="Delcher A.L."/>
            <person name="Salzberg S.L."/>
            <person name="Silva J.C."/>
            <person name="Haas B.J."/>
            <person name="Majoros W.H."/>
            <person name="Farzad M."/>
            <person name="Carlton J.M."/>
            <person name="Smith R.K. Jr."/>
            <person name="Garg J."/>
            <person name="Pearlman R.E."/>
            <person name="Karrer K.M."/>
            <person name="Sun L."/>
            <person name="Manning G."/>
            <person name="Elde N.C."/>
            <person name="Turkewitz A.P."/>
            <person name="Asai D.J."/>
            <person name="Wilkes D.E."/>
            <person name="Wang Y."/>
            <person name="Cai H."/>
            <person name="Collins K."/>
            <person name="Stewart B.A."/>
            <person name="Lee S.R."/>
            <person name="Wilamowska K."/>
            <person name="Weinberg Z."/>
            <person name="Ruzzo W.L."/>
            <person name="Wloga D."/>
            <person name="Gaertig J."/>
            <person name="Frankel J."/>
            <person name="Tsao C.-C."/>
            <person name="Gorovsky M.A."/>
            <person name="Keeling P.J."/>
            <person name="Waller R.F."/>
            <person name="Patron N.J."/>
            <person name="Cherry J.M."/>
            <person name="Stover N.A."/>
            <person name="Krieger C.J."/>
            <person name="del Toro C."/>
            <person name="Ryder H.F."/>
            <person name="Williamson S.C."/>
            <person name="Barbeau R.A."/>
            <person name="Hamilton E.P."/>
            <person name="Orias E."/>
        </authorList>
    </citation>
    <scope>NUCLEOTIDE SEQUENCE [LARGE SCALE GENOMIC DNA]</scope>
    <source>
        <strain evidence="2">SB210</strain>
    </source>
</reference>
<organism evidence="1 2">
    <name type="scientific">Tetrahymena thermophila (strain SB210)</name>
    <dbReference type="NCBI Taxonomy" id="312017"/>
    <lineage>
        <taxon>Eukaryota</taxon>
        <taxon>Sar</taxon>
        <taxon>Alveolata</taxon>
        <taxon>Ciliophora</taxon>
        <taxon>Intramacronucleata</taxon>
        <taxon>Oligohymenophorea</taxon>
        <taxon>Hymenostomatida</taxon>
        <taxon>Tetrahymenina</taxon>
        <taxon>Tetrahymenidae</taxon>
        <taxon>Tetrahymena</taxon>
    </lineage>
</organism>
<evidence type="ECO:0000313" key="1">
    <source>
        <dbReference type="EMBL" id="EWS73548.1"/>
    </source>
</evidence>
<dbReference type="AlphaFoldDB" id="W7XAU9"/>
<sequence>MKTLKNIKQQMDFQAMNKLFKIHKILRNFFLIVYIQVQEHADQLYQQSQNIKISYLQMNLLVYSRKIQIVITQKNINQATPNSNQQQNQKKKYIKQYHQQINVILKQILNLQILCLEEKRKFQEVIMLVNSFSQCSKINMKITIT</sequence>
<dbReference type="InParanoid" id="W7XAU9"/>